<evidence type="ECO:0000256" key="4">
    <source>
        <dbReference type="ARBA" id="ARBA00023136"/>
    </source>
</evidence>
<evidence type="ECO:0000256" key="2">
    <source>
        <dbReference type="ARBA" id="ARBA00022692"/>
    </source>
</evidence>
<feature type="transmembrane region" description="Helical" evidence="6">
    <location>
        <begin position="86"/>
        <end position="105"/>
    </location>
</feature>
<sequence>MSGFNGGQGSRSPNNDSLASSDTLVGDQGVEEPSAQHEKLDTNINFPHIKSESSESDHKYKDQRLKVEEQDANSRPNELRRTGKKIYILLCGIVAVVNSTLGSSLPSGAINYIGPYFHVTSDQQLVLPISLFLVGYILGPLFFGPLSKTYRRKIIILSSFTVFIIFTIPYALAPDWPTLLIFRLICGINASSAIAVVGGLYADVFRDTVIRGRTIAIFMAATTCGPMLAPIISGFVSVMSWRWTFWVGLIVAGASMVFLIFLPETYGPTILKKRVKRIRKETGNPNVFVRIELEKKGAKQIATVTLMRPLHMIVCEAIVLFTCLYLLIAYAIFYLFFEAYPLIFEGIYHMSPGVAGLAFLPILVGAIFALAIFIYYDSVLQRAKKANAYWASIEEFHRLPLACFGGPLYVISLFWLGWTASPNIY</sequence>
<feature type="domain" description="Major facilitator superfamily (MFS) profile" evidence="7">
    <location>
        <begin position="88"/>
        <end position="425"/>
    </location>
</feature>
<evidence type="ECO:0000256" key="6">
    <source>
        <dbReference type="SAM" id="Phobius"/>
    </source>
</evidence>
<name>A0ABR4ARH7_9LECA</name>
<keyword evidence="3 6" id="KW-1133">Transmembrane helix</keyword>
<reference evidence="8 9" key="1">
    <citation type="submission" date="2024-09" db="EMBL/GenBank/DDBJ databases">
        <title>Rethinking Asexuality: The Enigmatic Case of Functional Sexual Genes in Lepraria (Stereocaulaceae).</title>
        <authorList>
            <person name="Doellman M."/>
            <person name="Sun Y."/>
            <person name="Barcenas-Pena A."/>
            <person name="Lumbsch H.T."/>
            <person name="Grewe F."/>
        </authorList>
    </citation>
    <scope>NUCLEOTIDE SEQUENCE [LARGE SCALE GENOMIC DNA]</scope>
    <source>
        <strain evidence="8 9">Grewe 0041</strain>
    </source>
</reference>
<accession>A0ABR4ARH7</accession>
<feature type="transmembrane region" description="Helical" evidence="6">
    <location>
        <begin position="399"/>
        <end position="418"/>
    </location>
</feature>
<evidence type="ECO:0000256" key="5">
    <source>
        <dbReference type="SAM" id="MobiDB-lite"/>
    </source>
</evidence>
<dbReference type="InterPro" id="IPR020846">
    <property type="entry name" value="MFS_dom"/>
</dbReference>
<comment type="subcellular location">
    <subcellularLocation>
        <location evidence="1">Membrane</location>
        <topology evidence="1">Multi-pass membrane protein</topology>
    </subcellularLocation>
</comment>
<evidence type="ECO:0000313" key="9">
    <source>
        <dbReference type="Proteomes" id="UP001590951"/>
    </source>
</evidence>
<keyword evidence="4 6" id="KW-0472">Membrane</keyword>
<gene>
    <name evidence="8" type="ORF">ABVK25_011055</name>
</gene>
<dbReference type="EMBL" id="JBHFEH010000083">
    <property type="protein sequence ID" value="KAL2048070.1"/>
    <property type="molecule type" value="Genomic_DNA"/>
</dbReference>
<comment type="caution">
    <text evidence="8">The sequence shown here is derived from an EMBL/GenBank/DDBJ whole genome shotgun (WGS) entry which is preliminary data.</text>
</comment>
<dbReference type="PROSITE" id="PS50850">
    <property type="entry name" value="MFS"/>
    <property type="match status" value="1"/>
</dbReference>
<dbReference type="Proteomes" id="UP001590951">
    <property type="component" value="Unassembled WGS sequence"/>
</dbReference>
<proteinExistence type="predicted"/>
<dbReference type="InterPro" id="IPR036259">
    <property type="entry name" value="MFS_trans_sf"/>
</dbReference>
<organism evidence="8 9">
    <name type="scientific">Lepraria finkii</name>
    <dbReference type="NCBI Taxonomy" id="1340010"/>
    <lineage>
        <taxon>Eukaryota</taxon>
        <taxon>Fungi</taxon>
        <taxon>Dikarya</taxon>
        <taxon>Ascomycota</taxon>
        <taxon>Pezizomycotina</taxon>
        <taxon>Lecanoromycetes</taxon>
        <taxon>OSLEUM clade</taxon>
        <taxon>Lecanoromycetidae</taxon>
        <taxon>Lecanorales</taxon>
        <taxon>Lecanorineae</taxon>
        <taxon>Stereocaulaceae</taxon>
        <taxon>Lepraria</taxon>
    </lineage>
</organism>
<keyword evidence="2 6" id="KW-0812">Transmembrane</keyword>
<dbReference type="Pfam" id="PF07690">
    <property type="entry name" value="MFS_1"/>
    <property type="match status" value="1"/>
</dbReference>
<evidence type="ECO:0000259" key="7">
    <source>
        <dbReference type="PROSITE" id="PS50850"/>
    </source>
</evidence>
<feature type="transmembrane region" description="Helical" evidence="6">
    <location>
        <begin position="214"/>
        <end position="237"/>
    </location>
</feature>
<evidence type="ECO:0000256" key="3">
    <source>
        <dbReference type="ARBA" id="ARBA00022989"/>
    </source>
</evidence>
<feature type="compositionally biased region" description="Basic and acidic residues" evidence="5">
    <location>
        <begin position="49"/>
        <end position="69"/>
    </location>
</feature>
<dbReference type="InterPro" id="IPR011701">
    <property type="entry name" value="MFS"/>
</dbReference>
<dbReference type="PANTHER" id="PTHR23502">
    <property type="entry name" value="MAJOR FACILITATOR SUPERFAMILY"/>
    <property type="match status" value="1"/>
</dbReference>
<feature type="transmembrane region" description="Helical" evidence="6">
    <location>
        <begin position="179"/>
        <end position="202"/>
    </location>
</feature>
<feature type="transmembrane region" description="Helical" evidence="6">
    <location>
        <begin position="155"/>
        <end position="173"/>
    </location>
</feature>
<feature type="transmembrane region" description="Helical" evidence="6">
    <location>
        <begin position="357"/>
        <end position="378"/>
    </location>
</feature>
<feature type="region of interest" description="Disordered" evidence="5">
    <location>
        <begin position="1"/>
        <end position="77"/>
    </location>
</feature>
<evidence type="ECO:0000256" key="1">
    <source>
        <dbReference type="ARBA" id="ARBA00004141"/>
    </source>
</evidence>
<keyword evidence="9" id="KW-1185">Reference proteome</keyword>
<feature type="transmembrane region" description="Helical" evidence="6">
    <location>
        <begin position="125"/>
        <end position="143"/>
    </location>
</feature>
<dbReference type="Gene3D" id="1.20.1250.20">
    <property type="entry name" value="MFS general substrate transporter like domains"/>
    <property type="match status" value="1"/>
</dbReference>
<dbReference type="PANTHER" id="PTHR23502:SF74">
    <property type="entry name" value="MAJOR FACILITATOR SUPERFAMILY (MFS) PROFILE DOMAIN-CONTAINING PROTEIN"/>
    <property type="match status" value="1"/>
</dbReference>
<dbReference type="SUPFAM" id="SSF103473">
    <property type="entry name" value="MFS general substrate transporter"/>
    <property type="match status" value="1"/>
</dbReference>
<feature type="transmembrane region" description="Helical" evidence="6">
    <location>
        <begin position="243"/>
        <end position="262"/>
    </location>
</feature>
<feature type="transmembrane region" description="Helical" evidence="6">
    <location>
        <begin position="317"/>
        <end position="337"/>
    </location>
</feature>
<evidence type="ECO:0000313" key="8">
    <source>
        <dbReference type="EMBL" id="KAL2048070.1"/>
    </source>
</evidence>
<feature type="compositionally biased region" description="Polar residues" evidence="5">
    <location>
        <begin position="10"/>
        <end position="23"/>
    </location>
</feature>
<protein>
    <recommendedName>
        <fullName evidence="7">Major facilitator superfamily (MFS) profile domain-containing protein</fullName>
    </recommendedName>
</protein>